<keyword evidence="17" id="KW-1185">Reference proteome</keyword>
<dbReference type="InterPro" id="IPR036420">
    <property type="entry name" value="BRCT_dom_sf"/>
</dbReference>
<name>A0A6H0Y3Q3_9PEZI</name>
<dbReference type="PRINTS" id="PR00870">
    <property type="entry name" value="DNAPOLXBETA"/>
</dbReference>
<protein>
    <recommendedName>
        <fullName evidence="3">DNA polymerase lambda</fullName>
        <ecNumber evidence="2">2.7.7.7</ecNumber>
    </recommendedName>
</protein>
<dbReference type="PRINTS" id="PR00869">
    <property type="entry name" value="DNAPOLX"/>
</dbReference>
<feature type="region of interest" description="Disordered" evidence="14">
    <location>
        <begin position="320"/>
        <end position="356"/>
    </location>
</feature>
<comment type="catalytic activity">
    <reaction evidence="12">
        <text>DNA(n) + a 2'-deoxyribonucleoside 5'-triphosphate = DNA(n+1) + diphosphate</text>
        <dbReference type="Rhea" id="RHEA:22508"/>
        <dbReference type="Rhea" id="RHEA-COMP:17339"/>
        <dbReference type="Rhea" id="RHEA-COMP:17340"/>
        <dbReference type="ChEBI" id="CHEBI:33019"/>
        <dbReference type="ChEBI" id="CHEBI:61560"/>
        <dbReference type="ChEBI" id="CHEBI:173112"/>
        <dbReference type="EC" id="2.7.7.7"/>
    </reaction>
</comment>
<keyword evidence="9" id="KW-0239">DNA-directed DNA polymerase</keyword>
<dbReference type="SUPFAM" id="SSF52113">
    <property type="entry name" value="BRCT domain"/>
    <property type="match status" value="1"/>
</dbReference>
<dbReference type="Pfam" id="PF14716">
    <property type="entry name" value="HHH_8"/>
    <property type="match status" value="1"/>
</dbReference>
<dbReference type="Proteomes" id="UP000503462">
    <property type="component" value="Chromosome 5"/>
</dbReference>
<dbReference type="Gene3D" id="1.10.150.110">
    <property type="entry name" value="DNA polymerase beta, N-terminal domain-like"/>
    <property type="match status" value="1"/>
</dbReference>
<dbReference type="InterPro" id="IPR010996">
    <property type="entry name" value="HHH_MUS81"/>
</dbReference>
<dbReference type="InterPro" id="IPR043519">
    <property type="entry name" value="NT_sf"/>
</dbReference>
<evidence type="ECO:0000256" key="10">
    <source>
        <dbReference type="ARBA" id="ARBA00023204"/>
    </source>
</evidence>
<dbReference type="Gene3D" id="3.30.210.10">
    <property type="entry name" value="DNA polymerase, thumb domain"/>
    <property type="match status" value="1"/>
</dbReference>
<dbReference type="EC" id="2.7.7.7" evidence="2"/>
<organism evidence="16 17">
    <name type="scientific">Peltaster fructicola</name>
    <dbReference type="NCBI Taxonomy" id="286661"/>
    <lineage>
        <taxon>Eukaryota</taxon>
        <taxon>Fungi</taxon>
        <taxon>Dikarya</taxon>
        <taxon>Ascomycota</taxon>
        <taxon>Pezizomycotina</taxon>
        <taxon>Dothideomycetes</taxon>
        <taxon>Dothideomycetes incertae sedis</taxon>
        <taxon>Peltaster</taxon>
    </lineage>
</organism>
<dbReference type="InterPro" id="IPR001357">
    <property type="entry name" value="BRCT_dom"/>
</dbReference>
<dbReference type="InterPro" id="IPR029398">
    <property type="entry name" value="PolB_thumb"/>
</dbReference>
<dbReference type="Gene3D" id="3.40.50.10190">
    <property type="entry name" value="BRCT domain"/>
    <property type="match status" value="1"/>
</dbReference>
<sequence length="714" mass="79585">MTVDEDEKLERKRGFYDTFSLLEKSDGEIDLGLQASKAIFDRAAREPVRLPKQPRLPPAIVQEPPCKGSTVGDEGNPPLKVNRAAQPAQSEPVVAQPPTLSAPPPSAIPRTTSKRKDKDVIKLAPEAQRIFAGLQFYFFPNNDTNLARRLRITKALEYGASWQKDWNRFVTHVIVDINLDYATLLKHLELSAIPDDIAVVNEVWPAECLSYRTLLDTSRTMFTVRGLRAQPAEAAVDTDTVLSLISDDSLVLKSAGKASKATTASTPEAVADAPNLPDAASTQADRTHHDMHTEPTILADNMASLPEEFRDLVTQAKQFTDVPLEDSDSDSDRQPSSSGRAVTSHDGELVSSTDVRPGTKKLLTEFDRFQCMTAHTGDSDNGPNAEVIKVLQQMADYYGRVGDEWRLRAYRKGIASLRNRPTKIVTKDQALAIPNIGARLADKIEEIAFTHRLRRLDHAQAEPGDQALQLFMQVYDVGYARASGWVRAGHRTLEDLLEQEKRVKGTLTSGQKVGIKHFEDFNLRIPRAEVEQHGAIVRQCLLNEDPAFELIIGGSYRRGAAVSSDIDCVITHPAWSIEKMREVVNDTIIPRLEEQGFITATLSKIGLGDGSKWLGVSRLESSKVHRRLDFLLVPAVELGAAMIYFTGNDIFNRSMRLLASKKGLRLNQHGLWRDVIRGKNRERVTQGTIVEGRDERKIFEILGVPWREPHERLI</sequence>
<dbReference type="Pfam" id="PF14791">
    <property type="entry name" value="DNA_pol_B_thumb"/>
    <property type="match status" value="1"/>
</dbReference>
<dbReference type="InterPro" id="IPR018944">
    <property type="entry name" value="DNA_pol_lambd_fingers_domain"/>
</dbReference>
<dbReference type="SUPFAM" id="SSF81585">
    <property type="entry name" value="PsbU/PolX domain-like"/>
    <property type="match status" value="1"/>
</dbReference>
<dbReference type="GO" id="GO:0003677">
    <property type="term" value="F:DNA binding"/>
    <property type="evidence" value="ECO:0007669"/>
    <property type="project" value="InterPro"/>
</dbReference>
<comment type="cofactor">
    <cofactor evidence="1">
        <name>Mn(2+)</name>
        <dbReference type="ChEBI" id="CHEBI:29035"/>
    </cofactor>
</comment>
<dbReference type="Pfam" id="PF10391">
    <property type="entry name" value="DNA_pol_lambd_f"/>
    <property type="match status" value="1"/>
</dbReference>
<evidence type="ECO:0000256" key="7">
    <source>
        <dbReference type="ARBA" id="ARBA00022705"/>
    </source>
</evidence>
<evidence type="ECO:0000256" key="6">
    <source>
        <dbReference type="ARBA" id="ARBA00022695"/>
    </source>
</evidence>
<evidence type="ECO:0000256" key="4">
    <source>
        <dbReference type="ARBA" id="ARBA00022634"/>
    </source>
</evidence>
<dbReference type="GO" id="GO:0003887">
    <property type="term" value="F:DNA-directed DNA polymerase activity"/>
    <property type="evidence" value="ECO:0007669"/>
    <property type="project" value="UniProtKB-KW"/>
</dbReference>
<evidence type="ECO:0000256" key="1">
    <source>
        <dbReference type="ARBA" id="ARBA00001936"/>
    </source>
</evidence>
<dbReference type="InterPro" id="IPR028207">
    <property type="entry name" value="DNA_pol_B_palm_palm"/>
</dbReference>
<dbReference type="InterPro" id="IPR027421">
    <property type="entry name" value="DNA_pol_lamdba_lyase_dom_sf"/>
</dbReference>
<dbReference type="GO" id="GO:0016829">
    <property type="term" value="F:lyase activity"/>
    <property type="evidence" value="ECO:0007669"/>
    <property type="project" value="UniProtKB-KW"/>
</dbReference>
<dbReference type="InterPro" id="IPR037160">
    <property type="entry name" value="DNA_Pol_thumb_sf"/>
</dbReference>
<feature type="region of interest" description="Disordered" evidence="14">
    <location>
        <begin position="49"/>
        <end position="118"/>
    </location>
</feature>
<evidence type="ECO:0000256" key="11">
    <source>
        <dbReference type="ARBA" id="ARBA00023239"/>
    </source>
</evidence>
<keyword evidence="7" id="KW-0235">DNA replication</keyword>
<feature type="region of interest" description="Disordered" evidence="14">
    <location>
        <begin position="261"/>
        <end position="290"/>
    </location>
</feature>
<evidence type="ECO:0000256" key="14">
    <source>
        <dbReference type="SAM" id="MobiDB-lite"/>
    </source>
</evidence>
<dbReference type="AlphaFoldDB" id="A0A6H0Y3Q3"/>
<dbReference type="SMART" id="SM00483">
    <property type="entry name" value="POLXc"/>
    <property type="match status" value="1"/>
</dbReference>
<dbReference type="InterPro" id="IPR002054">
    <property type="entry name" value="DNA-dir_DNA_pol_X"/>
</dbReference>
<dbReference type="Gene3D" id="3.30.460.10">
    <property type="entry name" value="Beta Polymerase, domain 2"/>
    <property type="match status" value="1"/>
</dbReference>
<evidence type="ECO:0000259" key="15">
    <source>
        <dbReference type="PROSITE" id="PS50172"/>
    </source>
</evidence>
<dbReference type="PANTHER" id="PTHR11276">
    <property type="entry name" value="DNA POLYMERASE TYPE-X FAMILY MEMBER"/>
    <property type="match status" value="1"/>
</dbReference>
<dbReference type="OrthoDB" id="205514at2759"/>
<reference evidence="16 17" key="1">
    <citation type="journal article" date="2016" name="Sci. Rep.">
        <title>Peltaster fructicola genome reveals evolution from an invasive phytopathogen to an ectophytic parasite.</title>
        <authorList>
            <person name="Xu C."/>
            <person name="Chen H."/>
            <person name="Gleason M.L."/>
            <person name="Xu J.R."/>
            <person name="Liu H."/>
            <person name="Zhang R."/>
            <person name="Sun G."/>
        </authorList>
    </citation>
    <scope>NUCLEOTIDE SEQUENCE [LARGE SCALE GENOMIC DNA]</scope>
    <source>
        <strain evidence="16 17">LNHT1506</strain>
    </source>
</reference>
<dbReference type="CDD" id="cd00141">
    <property type="entry name" value="NT_POLXc"/>
    <property type="match status" value="1"/>
</dbReference>
<evidence type="ECO:0000256" key="5">
    <source>
        <dbReference type="ARBA" id="ARBA00022679"/>
    </source>
</evidence>
<keyword evidence="10" id="KW-0234">DNA repair</keyword>
<dbReference type="Gene3D" id="1.10.150.20">
    <property type="entry name" value="5' to 3' exonuclease, C-terminal subdomain"/>
    <property type="match status" value="1"/>
</dbReference>
<evidence type="ECO:0000256" key="8">
    <source>
        <dbReference type="ARBA" id="ARBA00022763"/>
    </source>
</evidence>
<feature type="domain" description="BRCT" evidence="15">
    <location>
        <begin position="126"/>
        <end position="222"/>
    </location>
</feature>
<dbReference type="InterPro" id="IPR022312">
    <property type="entry name" value="DNA_pol_X"/>
</dbReference>
<dbReference type="InterPro" id="IPR002008">
    <property type="entry name" value="DNA_pol_X_beta-like"/>
</dbReference>
<evidence type="ECO:0000256" key="12">
    <source>
        <dbReference type="ARBA" id="ARBA00049244"/>
    </source>
</evidence>
<dbReference type="GO" id="GO:0005634">
    <property type="term" value="C:nucleus"/>
    <property type="evidence" value="ECO:0007669"/>
    <property type="project" value="TreeGrafter"/>
</dbReference>
<keyword evidence="11" id="KW-0456">Lyase</keyword>
<proteinExistence type="predicted"/>
<dbReference type="SUPFAM" id="SSF81301">
    <property type="entry name" value="Nucleotidyltransferase"/>
    <property type="match status" value="1"/>
</dbReference>
<keyword evidence="5" id="KW-0808">Transferase</keyword>
<evidence type="ECO:0000256" key="3">
    <source>
        <dbReference type="ARBA" id="ARBA00016513"/>
    </source>
</evidence>
<keyword evidence="4" id="KW-0237">DNA synthesis</keyword>
<evidence type="ECO:0000256" key="2">
    <source>
        <dbReference type="ARBA" id="ARBA00012417"/>
    </source>
</evidence>
<gene>
    <name evidence="16" type="ORF">AMS68_007169</name>
</gene>
<dbReference type="FunFam" id="3.30.210.10:FF:000001">
    <property type="entry name" value="DNA polymerase lambda"/>
    <property type="match status" value="1"/>
</dbReference>
<dbReference type="EMBL" id="CP051143">
    <property type="protein sequence ID" value="QIX01652.1"/>
    <property type="molecule type" value="Genomic_DNA"/>
</dbReference>
<evidence type="ECO:0000256" key="9">
    <source>
        <dbReference type="ARBA" id="ARBA00022932"/>
    </source>
</evidence>
<evidence type="ECO:0000256" key="13">
    <source>
        <dbReference type="PIRSR" id="PIRSR622312-50"/>
    </source>
</evidence>
<dbReference type="PROSITE" id="PS50172">
    <property type="entry name" value="BRCT"/>
    <property type="match status" value="1"/>
</dbReference>
<dbReference type="Pfam" id="PF14792">
    <property type="entry name" value="DNA_pol_B_palm"/>
    <property type="match status" value="1"/>
</dbReference>
<keyword evidence="8" id="KW-0227">DNA damage</keyword>
<dbReference type="FunFam" id="1.10.150.110:FF:000005">
    <property type="entry name" value="DNA polymerase POL4"/>
    <property type="match status" value="1"/>
</dbReference>
<dbReference type="SUPFAM" id="SSF47802">
    <property type="entry name" value="DNA polymerase beta, N-terminal domain-like"/>
    <property type="match status" value="1"/>
</dbReference>
<evidence type="ECO:0000313" key="16">
    <source>
        <dbReference type="EMBL" id="QIX01652.1"/>
    </source>
</evidence>
<feature type="active site" description="Nucleophile; Schiff-base intermediate with DNA; for 5'-dRP lyase activity" evidence="13">
    <location>
        <position position="443"/>
    </location>
</feature>
<keyword evidence="6" id="KW-0548">Nucleotidyltransferase</keyword>
<accession>A0A6H0Y3Q3</accession>
<evidence type="ECO:0000313" key="17">
    <source>
        <dbReference type="Proteomes" id="UP000503462"/>
    </source>
</evidence>
<dbReference type="PANTHER" id="PTHR11276:SF28">
    <property type="entry name" value="DNA POLYMERASE LAMBDA"/>
    <property type="match status" value="1"/>
</dbReference>
<dbReference type="GO" id="GO:0006303">
    <property type="term" value="P:double-strand break repair via nonhomologous end joining"/>
    <property type="evidence" value="ECO:0007669"/>
    <property type="project" value="TreeGrafter"/>
</dbReference>